<comment type="caution">
    <text evidence="7">The sequence shown here is derived from an EMBL/GenBank/DDBJ whole genome shotgun (WGS) entry which is preliminary data.</text>
</comment>
<gene>
    <name evidence="7" type="ORF">KR50_31560</name>
</gene>
<dbReference type="PRINTS" id="PR00176">
    <property type="entry name" value="NANEUSMPORT"/>
</dbReference>
<feature type="transmembrane region" description="Helical" evidence="6">
    <location>
        <begin position="378"/>
        <end position="401"/>
    </location>
</feature>
<feature type="transmembrane region" description="Helical" evidence="6">
    <location>
        <begin position="40"/>
        <end position="63"/>
    </location>
</feature>
<dbReference type="Proteomes" id="UP000031972">
    <property type="component" value="Unassembled WGS sequence"/>
</dbReference>
<dbReference type="InterPro" id="IPR000175">
    <property type="entry name" value="Na/ntran_symport"/>
</dbReference>
<feature type="transmembrane region" description="Helical" evidence="6">
    <location>
        <begin position="422"/>
        <end position="443"/>
    </location>
</feature>
<dbReference type="PANTHER" id="PTHR42948:SF1">
    <property type="entry name" value="TRANSPORTER"/>
    <property type="match status" value="1"/>
</dbReference>
<feature type="transmembrane region" description="Helical" evidence="6">
    <location>
        <begin position="250"/>
        <end position="276"/>
    </location>
</feature>
<comment type="subcellular location">
    <subcellularLocation>
        <location evidence="1">Membrane</location>
        <topology evidence="1">Multi-pass membrane protein</topology>
    </subcellularLocation>
</comment>
<organism evidence="7 8">
    <name type="scientific">Jeotgalibacillus campisalis</name>
    <dbReference type="NCBI Taxonomy" id="220754"/>
    <lineage>
        <taxon>Bacteria</taxon>
        <taxon>Bacillati</taxon>
        <taxon>Bacillota</taxon>
        <taxon>Bacilli</taxon>
        <taxon>Bacillales</taxon>
        <taxon>Caryophanaceae</taxon>
        <taxon>Jeotgalibacillus</taxon>
    </lineage>
</organism>
<evidence type="ECO:0000256" key="5">
    <source>
        <dbReference type="ARBA" id="ARBA00023136"/>
    </source>
</evidence>
<keyword evidence="8" id="KW-1185">Reference proteome</keyword>
<dbReference type="SUPFAM" id="SSF161070">
    <property type="entry name" value="SNF-like"/>
    <property type="match status" value="1"/>
</dbReference>
<evidence type="ECO:0000256" key="3">
    <source>
        <dbReference type="ARBA" id="ARBA00022692"/>
    </source>
</evidence>
<dbReference type="CDD" id="cd10336">
    <property type="entry name" value="SLC6sbd_Tyt1-Like"/>
    <property type="match status" value="1"/>
</dbReference>
<keyword evidence="4 6" id="KW-1133">Transmembrane helix</keyword>
<feature type="transmembrane region" description="Helical" evidence="6">
    <location>
        <begin position="174"/>
        <end position="195"/>
    </location>
</feature>
<dbReference type="NCBIfam" id="NF037979">
    <property type="entry name" value="Na_transp"/>
    <property type="match status" value="1"/>
</dbReference>
<protein>
    <recommendedName>
        <fullName evidence="9">Transporter</fullName>
    </recommendedName>
</protein>
<keyword evidence="5 6" id="KW-0472">Membrane</keyword>
<dbReference type="GO" id="GO:0016020">
    <property type="term" value="C:membrane"/>
    <property type="evidence" value="ECO:0007669"/>
    <property type="project" value="UniProtKB-SubCell"/>
</dbReference>
<reference evidence="7 8" key="1">
    <citation type="submission" date="2015-01" db="EMBL/GenBank/DDBJ databases">
        <title>Jeotgalibacillus campisalis genome sequencing.</title>
        <authorList>
            <person name="Goh K.M."/>
            <person name="Chan K.-G."/>
            <person name="Yaakop A.S."/>
            <person name="Ee R."/>
            <person name="Gan H.M."/>
            <person name="Chan C.S."/>
        </authorList>
    </citation>
    <scope>NUCLEOTIDE SEQUENCE [LARGE SCALE GENOMIC DNA]</scope>
    <source>
        <strain evidence="7 8">SF-57</strain>
    </source>
</reference>
<dbReference type="InterPro" id="IPR037272">
    <property type="entry name" value="SNS_sf"/>
</dbReference>
<evidence type="ECO:0000256" key="1">
    <source>
        <dbReference type="ARBA" id="ARBA00004141"/>
    </source>
</evidence>
<sequence>MNNQQWSSKLGFVLAAAGSAIGLGAIWKFPYMAGSNGGSIFLLFFIIFTVLIAGPILLAEFVVGRRGKKDAISTFQKLAPSTAWPFIGILGTFIAIIILSFYSVVGGWILSYLARSISGGLSGLTQAEYGALFETIISNPVEVLLAQFIFMIMTIIVVSGGIQNGIEKASTFMMPALLVIFVILAIRSLTLDGAAEGVAYLFVPDWSYFTPETMLLALGQSFFALSVGVSVMITYASYLNDQDNLGRSTLSVASLNIVISILASLVIFPAVFALGFEPGEGPGLVFVVLPAVFNELAFGGVFMFVFLILLLFATLTSAFSILEIVVASFSRGKDQKRTKYTWIAGALIFAVGIPSALSFGVLTDVTIMGYLIFDFADYFTASFGLPLGALLICLFIGFQLSKADVYEELEKGVGMRAKWMPVWYFAVKYLAPLAILFIFLQSFDIV</sequence>
<feature type="transmembrane region" description="Helical" evidence="6">
    <location>
        <begin position="296"/>
        <end position="329"/>
    </location>
</feature>
<dbReference type="RefSeq" id="WP_041060636.1">
    <property type="nucleotide sequence ID" value="NZ_JXRR01000020.1"/>
</dbReference>
<dbReference type="PANTHER" id="PTHR42948">
    <property type="entry name" value="TRANSPORTER"/>
    <property type="match status" value="1"/>
</dbReference>
<keyword evidence="2" id="KW-0813">Transport</keyword>
<dbReference type="AlphaFoldDB" id="A0A0C2VJD1"/>
<dbReference type="OrthoDB" id="9762833at2"/>
<feature type="transmembrane region" description="Helical" evidence="6">
    <location>
        <begin position="143"/>
        <end position="162"/>
    </location>
</feature>
<evidence type="ECO:0000256" key="6">
    <source>
        <dbReference type="SAM" id="Phobius"/>
    </source>
</evidence>
<evidence type="ECO:0000256" key="2">
    <source>
        <dbReference type="ARBA" id="ARBA00022448"/>
    </source>
</evidence>
<accession>A0A0C2VJD1</accession>
<feature type="transmembrane region" description="Helical" evidence="6">
    <location>
        <begin position="341"/>
        <end position="372"/>
    </location>
</feature>
<name>A0A0C2VJD1_9BACL</name>
<dbReference type="InterPro" id="IPR047218">
    <property type="entry name" value="YocR/YhdH-like"/>
</dbReference>
<proteinExistence type="predicted"/>
<dbReference type="PATRIC" id="fig|220754.4.peg.3170"/>
<evidence type="ECO:0000256" key="4">
    <source>
        <dbReference type="ARBA" id="ARBA00022989"/>
    </source>
</evidence>
<evidence type="ECO:0000313" key="8">
    <source>
        <dbReference type="Proteomes" id="UP000031972"/>
    </source>
</evidence>
<feature type="transmembrane region" description="Helical" evidence="6">
    <location>
        <begin position="215"/>
        <end position="238"/>
    </location>
</feature>
<keyword evidence="3 6" id="KW-0812">Transmembrane</keyword>
<evidence type="ECO:0008006" key="9">
    <source>
        <dbReference type="Google" id="ProtNLM"/>
    </source>
</evidence>
<dbReference type="PROSITE" id="PS50267">
    <property type="entry name" value="NA_NEUROTRAN_SYMP_3"/>
    <property type="match status" value="1"/>
</dbReference>
<evidence type="ECO:0000313" key="7">
    <source>
        <dbReference type="EMBL" id="KIL44098.1"/>
    </source>
</evidence>
<dbReference type="Pfam" id="PF00209">
    <property type="entry name" value="SNF"/>
    <property type="match status" value="2"/>
</dbReference>
<dbReference type="EMBL" id="JXRR01000020">
    <property type="protein sequence ID" value="KIL44098.1"/>
    <property type="molecule type" value="Genomic_DNA"/>
</dbReference>
<feature type="transmembrane region" description="Helical" evidence="6">
    <location>
        <begin position="84"/>
        <end position="110"/>
    </location>
</feature>